<proteinExistence type="predicted"/>
<dbReference type="RefSeq" id="WP_002691794.1">
    <property type="nucleotide sequence ID" value="NZ_JH600070.1"/>
</dbReference>
<gene>
    <name evidence="3" type="ORF">BegalDRAFT_3242</name>
</gene>
<feature type="chain" id="PRO_5003669055" description="DUF302 domain-containing protein" evidence="1">
    <location>
        <begin position="19"/>
        <end position="172"/>
    </location>
</feature>
<dbReference type="AlphaFoldDB" id="I3CKC0"/>
<dbReference type="InterPro" id="IPR005180">
    <property type="entry name" value="DUF302"/>
</dbReference>
<dbReference type="eggNOG" id="COG3439">
    <property type="taxonomic scope" value="Bacteria"/>
</dbReference>
<evidence type="ECO:0000313" key="3">
    <source>
        <dbReference type="EMBL" id="EIJ44063.1"/>
    </source>
</evidence>
<accession>I3CKC0</accession>
<sequence length="172" mass="19309">MRYLSLILCCLLQQAVFATEPSATTANPANMPAMTLAQTIVKFPIAEGVSMDSAIDSMKLRANSLNMKLVAHQPMWKEFEAQGHQKVRRVEIFQFCNIDVARDMLDFNIDFVAYMPCRIAAIEDDTGKGWLVMMNLDLLMQLTQMPPDLLPKAQKVRDDLMEIIQAGANGEL</sequence>
<protein>
    <recommendedName>
        <fullName evidence="2">DUF302 domain-containing protein</fullName>
    </recommendedName>
</protein>
<feature type="domain" description="DUF302" evidence="2">
    <location>
        <begin position="77"/>
        <end position="135"/>
    </location>
</feature>
<organism evidence="3 4">
    <name type="scientific">Beggiatoa alba B18LD</name>
    <dbReference type="NCBI Taxonomy" id="395493"/>
    <lineage>
        <taxon>Bacteria</taxon>
        <taxon>Pseudomonadati</taxon>
        <taxon>Pseudomonadota</taxon>
        <taxon>Gammaproteobacteria</taxon>
        <taxon>Thiotrichales</taxon>
        <taxon>Thiotrichaceae</taxon>
        <taxon>Beggiatoa</taxon>
    </lineage>
</organism>
<dbReference type="EMBL" id="JH600070">
    <property type="protein sequence ID" value="EIJ44063.1"/>
    <property type="molecule type" value="Genomic_DNA"/>
</dbReference>
<dbReference type="Proteomes" id="UP000005744">
    <property type="component" value="Unassembled WGS sequence"/>
</dbReference>
<keyword evidence="1" id="KW-0732">Signal</keyword>
<evidence type="ECO:0000259" key="2">
    <source>
        <dbReference type="Pfam" id="PF03625"/>
    </source>
</evidence>
<dbReference type="STRING" id="395493.BegalDRAFT_3242"/>
<evidence type="ECO:0000256" key="1">
    <source>
        <dbReference type="SAM" id="SignalP"/>
    </source>
</evidence>
<dbReference type="InterPro" id="IPR035923">
    <property type="entry name" value="TT1751-like_sf"/>
</dbReference>
<feature type="signal peptide" evidence="1">
    <location>
        <begin position="1"/>
        <end position="18"/>
    </location>
</feature>
<reference evidence="3 4" key="1">
    <citation type="submission" date="2011-11" db="EMBL/GenBank/DDBJ databases">
        <title>Improved High-Quality Draft sequence of Beggiatoa alba B18lD.</title>
        <authorList>
            <consortium name="US DOE Joint Genome Institute"/>
            <person name="Lucas S."/>
            <person name="Han J."/>
            <person name="Lapidus A."/>
            <person name="Cheng J.-F."/>
            <person name="Goodwin L."/>
            <person name="Pitluck S."/>
            <person name="Peters L."/>
            <person name="Mikhailova N."/>
            <person name="Held B."/>
            <person name="Detter J.C."/>
            <person name="Han C."/>
            <person name="Tapia R."/>
            <person name="Land M."/>
            <person name="Hauser L."/>
            <person name="Kyrpides N."/>
            <person name="Ivanova N."/>
            <person name="Pagani I."/>
            <person name="Samuel K."/>
            <person name="Teske A."/>
            <person name="Mueller J."/>
            <person name="Woyke T."/>
        </authorList>
    </citation>
    <scope>NUCLEOTIDE SEQUENCE [LARGE SCALE GENOMIC DNA]</scope>
    <source>
        <strain evidence="3 4">B18LD</strain>
    </source>
</reference>
<dbReference type="SUPFAM" id="SSF103247">
    <property type="entry name" value="TT1751-like"/>
    <property type="match status" value="1"/>
</dbReference>
<evidence type="ECO:0000313" key="4">
    <source>
        <dbReference type="Proteomes" id="UP000005744"/>
    </source>
</evidence>
<dbReference type="HOGENOM" id="CLU_108952_1_0_6"/>
<keyword evidence="4" id="KW-1185">Reference proteome</keyword>
<name>I3CKC0_9GAMM</name>
<dbReference type="CDD" id="cd14797">
    <property type="entry name" value="DUF302"/>
    <property type="match status" value="1"/>
</dbReference>
<dbReference type="Pfam" id="PF03625">
    <property type="entry name" value="DUF302"/>
    <property type="match status" value="1"/>
</dbReference>
<dbReference type="Gene3D" id="3.30.310.70">
    <property type="entry name" value="TT1751-like domain"/>
    <property type="match status" value="1"/>
</dbReference>